<dbReference type="KEGG" id="pprf:DPRO_2582"/>
<proteinExistence type="inferred from homology"/>
<accession>A0A2C8FC61</accession>
<evidence type="ECO:0000259" key="1">
    <source>
        <dbReference type="Pfam" id="PF04453"/>
    </source>
</evidence>
<evidence type="ECO:0000313" key="3">
    <source>
        <dbReference type="Proteomes" id="UP000219215"/>
    </source>
</evidence>
<protein>
    <submittedName>
        <fullName evidence="2">LPS-assembly protein LptD</fullName>
    </submittedName>
</protein>
<dbReference type="RefSeq" id="WP_097012353.1">
    <property type="nucleotide sequence ID" value="NZ_LT907975.1"/>
</dbReference>
<name>A0A2C8FC61_9BACT</name>
<dbReference type="GO" id="GO:0043165">
    <property type="term" value="P:Gram-negative-bacterium-type cell outer membrane assembly"/>
    <property type="evidence" value="ECO:0007669"/>
    <property type="project" value="InterPro"/>
</dbReference>
<feature type="domain" description="LptD C-terminal" evidence="1">
    <location>
        <begin position="312"/>
        <end position="743"/>
    </location>
</feature>
<dbReference type="OrthoDB" id="9760225at2"/>
<dbReference type="PANTHER" id="PTHR30189:SF1">
    <property type="entry name" value="LPS-ASSEMBLY PROTEIN LPTD"/>
    <property type="match status" value="1"/>
</dbReference>
<dbReference type="GO" id="GO:0009279">
    <property type="term" value="C:cell outer membrane"/>
    <property type="evidence" value="ECO:0007669"/>
    <property type="project" value="InterPro"/>
</dbReference>
<dbReference type="PANTHER" id="PTHR30189">
    <property type="entry name" value="LPS-ASSEMBLY PROTEIN"/>
    <property type="match status" value="1"/>
</dbReference>
<dbReference type="Pfam" id="PF04453">
    <property type="entry name" value="LptD"/>
    <property type="match status" value="1"/>
</dbReference>
<dbReference type="GO" id="GO:1990351">
    <property type="term" value="C:transporter complex"/>
    <property type="evidence" value="ECO:0007669"/>
    <property type="project" value="TreeGrafter"/>
</dbReference>
<dbReference type="HAMAP" id="MF_01411">
    <property type="entry name" value="LPS_assembly_LptD"/>
    <property type="match status" value="1"/>
</dbReference>
<reference evidence="3" key="1">
    <citation type="submission" date="2017-09" db="EMBL/GenBank/DDBJ databases">
        <authorList>
            <person name="Regsiter A."/>
            <person name="William W."/>
        </authorList>
    </citation>
    <scope>NUCLEOTIDE SEQUENCE [LARGE SCALE GENOMIC DNA]</scope>
    <source>
        <strain evidence="3">500-1</strain>
    </source>
</reference>
<gene>
    <name evidence="2" type="primary">lptD</name>
    <name evidence="2" type="ORF">DPRO_2582</name>
</gene>
<dbReference type="InterPro" id="IPR007543">
    <property type="entry name" value="LptD_C"/>
</dbReference>
<dbReference type="Proteomes" id="UP000219215">
    <property type="component" value="Chromosome DPRO"/>
</dbReference>
<dbReference type="GO" id="GO:0015920">
    <property type="term" value="P:lipopolysaccharide transport"/>
    <property type="evidence" value="ECO:0007669"/>
    <property type="project" value="InterPro"/>
</dbReference>
<organism evidence="2 3">
    <name type="scientific">Pseudodesulfovibrio profundus</name>
    <dbReference type="NCBI Taxonomy" id="57320"/>
    <lineage>
        <taxon>Bacteria</taxon>
        <taxon>Pseudomonadati</taxon>
        <taxon>Thermodesulfobacteriota</taxon>
        <taxon>Desulfovibrionia</taxon>
        <taxon>Desulfovibrionales</taxon>
        <taxon>Desulfovibrionaceae</taxon>
    </lineage>
</organism>
<dbReference type="AlphaFoldDB" id="A0A2C8FC61"/>
<dbReference type="InterPro" id="IPR050218">
    <property type="entry name" value="LptD"/>
</dbReference>
<evidence type="ECO:0000313" key="2">
    <source>
        <dbReference type="EMBL" id="SOB59491.1"/>
    </source>
</evidence>
<sequence length="797" mass="92614">MRRKRTIWWILCLAAVLILCLPLTLLGKNPKLDRVRKYVMDIPESETAAKQDEWTFSADRVVGDHTSEYVEAHGNCTLSMGDNELRADFARYYQTTGWVFLKGNIRARWGGDFLEADEGEFDLNNMTGWLKNGKLFMAKPHIYVEAERVGKSKGDSYTFKNAKVTACEGERPAWSVSTEEGDIDLDGQVKLYRSAFRIKDIPVFYWPYMSLPGRMERQTGFLTPYISSSSKLGFQTNLPYYWVINDEMDATFYQNYMSKRGYMQGVEFRHVEDEDSKGMWKVDYLKDSRTADSEADEYKSYNDDGLARPNSNRWWVRGKYNGWLGSPNIKVKVDLDAVSDQNYLRDFNRGPNGFDQTRDDFLDAFGRDIEDKDDNIRTSTLLASRSWDRFGLSSKIQYRQNLEFMNGNGDDDKDTTVQTLPELEAFAFQQRLGSTPVEVAAEAKYDYFTRKYGHTGHRMRLTPELKVPMSNDYVTFIPNASIDHTSYNVSRHEAFGEQKITDKGGRTRTINTSKVEDGYSSRTTWKAGFTAFSEMTRTFDLEEMPEADPSLAGTSRWTRLRHSVIPRVSYAYTPTITGQDKHPYFDEFDRIDGLNEVTYSLTNVLNRRLDTVVLSPNSGQSPQAALATSYLEFIRFRLEQSYDQNEASRNADRDEYERRPFSDVLAELKVRPREYVDLVTRTWFSPYLTEFTQTETDVRFFKDGLGEIIVGYDYLTKIDEYKRERDKTLSIARLEGTWEINDEFSLNAIYRHDFNSERDLERTLTLSWFSGCYTLHFGYSQKPDDDRFEFGFDLMNF</sequence>
<keyword evidence="3" id="KW-1185">Reference proteome</keyword>
<dbReference type="EMBL" id="LT907975">
    <property type="protein sequence ID" value="SOB59491.1"/>
    <property type="molecule type" value="Genomic_DNA"/>
</dbReference>
<dbReference type="InterPro" id="IPR020889">
    <property type="entry name" value="LipoPS_assembly_LptD"/>
</dbReference>